<evidence type="ECO:0000313" key="1">
    <source>
        <dbReference type="EMBL" id="GBR08919.1"/>
    </source>
</evidence>
<proteinExistence type="predicted"/>
<protein>
    <submittedName>
        <fullName evidence="1">Uncharacterized protein</fullName>
    </submittedName>
</protein>
<dbReference type="Proteomes" id="UP001061070">
    <property type="component" value="Unassembled WGS sequence"/>
</dbReference>
<comment type="caution">
    <text evidence="1">The sequence shown here is derived from an EMBL/GenBank/DDBJ whole genome shotgun (WGS) entry which is preliminary data.</text>
</comment>
<sequence>MPKWMAYEMRLMAERYVSEGMLPETGDIERLTKILGRSLHSYRDFATQFFVVQQTPSNAALSRRIISQPIV</sequence>
<gene>
    <name evidence="1" type="ORF">AA0228_0504</name>
</gene>
<dbReference type="EMBL" id="BAQW01000002">
    <property type="protein sequence ID" value="GBR08919.1"/>
    <property type="molecule type" value="Genomic_DNA"/>
</dbReference>
<name>A0ABQ0Q8H2_9PROT</name>
<reference evidence="1" key="1">
    <citation type="submission" date="2013-04" db="EMBL/GenBank/DDBJ databases">
        <title>The genome sequencing project of 58 acetic acid bacteria.</title>
        <authorList>
            <person name="Okamoto-Kainuma A."/>
            <person name="Ishikawa M."/>
            <person name="Umino S."/>
            <person name="Koizumi Y."/>
            <person name="Shiwa Y."/>
            <person name="Yoshikawa H."/>
            <person name="Matsutani M."/>
            <person name="Matsushita K."/>
        </authorList>
    </citation>
    <scope>NUCLEOTIDE SEQUENCE</scope>
    <source>
        <strain evidence="1">NRIC 0228</strain>
    </source>
</reference>
<accession>A0ABQ0Q8H2</accession>
<organism evidence="1 2">
    <name type="scientific">Gluconobacter frateurii NRIC 0228</name>
    <dbReference type="NCBI Taxonomy" id="1307946"/>
    <lineage>
        <taxon>Bacteria</taxon>
        <taxon>Pseudomonadati</taxon>
        <taxon>Pseudomonadota</taxon>
        <taxon>Alphaproteobacteria</taxon>
        <taxon>Acetobacterales</taxon>
        <taxon>Acetobacteraceae</taxon>
        <taxon>Gluconobacter</taxon>
    </lineage>
</organism>
<keyword evidence="2" id="KW-1185">Reference proteome</keyword>
<evidence type="ECO:0000313" key="2">
    <source>
        <dbReference type="Proteomes" id="UP001061070"/>
    </source>
</evidence>